<keyword evidence="3" id="KW-1185">Reference proteome</keyword>
<evidence type="ECO:0000313" key="2">
    <source>
        <dbReference type="EMBL" id="WPU63137.1"/>
    </source>
</evidence>
<proteinExistence type="predicted"/>
<dbReference type="KEGG" id="psti:SOO65_10620"/>
<evidence type="ECO:0000256" key="1">
    <source>
        <dbReference type="SAM" id="Coils"/>
    </source>
</evidence>
<evidence type="ECO:0000313" key="3">
    <source>
        <dbReference type="Proteomes" id="UP001324634"/>
    </source>
</evidence>
<dbReference type="RefSeq" id="WP_321389299.1">
    <property type="nucleotide sequence ID" value="NZ_CP139487.1"/>
</dbReference>
<feature type="coiled-coil region" evidence="1">
    <location>
        <begin position="57"/>
        <end position="84"/>
    </location>
</feature>
<organism evidence="2 3">
    <name type="scientific">Peredibacter starrii</name>
    <dbReference type="NCBI Taxonomy" id="28202"/>
    <lineage>
        <taxon>Bacteria</taxon>
        <taxon>Pseudomonadati</taxon>
        <taxon>Bdellovibrionota</taxon>
        <taxon>Bacteriovoracia</taxon>
        <taxon>Bacteriovoracales</taxon>
        <taxon>Bacteriovoracaceae</taxon>
        <taxon>Peredibacter</taxon>
    </lineage>
</organism>
<accession>A0AAX4HIS2</accession>
<dbReference type="Pfam" id="PF19662">
    <property type="entry name" value="DUF6165"/>
    <property type="match status" value="1"/>
</dbReference>
<name>A0AAX4HIS2_9BACT</name>
<sequence length="129" mass="15334">MENIVVPISVGELMDKISILEIKQDRIAESHKLENINRELAYLLDIREERVPFTVEVDELYGRLKETNENLWEIEDKIRKCERSQDFGEEFIQLARFVYHENDKRAQIKSDLNNKLGSALREEKSYSNY</sequence>
<protein>
    <submittedName>
        <fullName evidence="2">DUF6165 family protein</fullName>
    </submittedName>
</protein>
<dbReference type="Proteomes" id="UP001324634">
    <property type="component" value="Chromosome"/>
</dbReference>
<dbReference type="InterPro" id="IPR046163">
    <property type="entry name" value="DUF6165"/>
</dbReference>
<gene>
    <name evidence="2" type="ORF">SOO65_10620</name>
</gene>
<reference evidence="2 3" key="1">
    <citation type="submission" date="2023-11" db="EMBL/GenBank/DDBJ databases">
        <title>Peredibacter starrii A3.12.</title>
        <authorList>
            <person name="Mitchell R.J."/>
        </authorList>
    </citation>
    <scope>NUCLEOTIDE SEQUENCE [LARGE SCALE GENOMIC DNA]</scope>
    <source>
        <strain evidence="2 3">A3.12</strain>
    </source>
</reference>
<keyword evidence="1" id="KW-0175">Coiled coil</keyword>
<dbReference type="EMBL" id="CP139487">
    <property type="protein sequence ID" value="WPU63137.1"/>
    <property type="molecule type" value="Genomic_DNA"/>
</dbReference>
<dbReference type="AlphaFoldDB" id="A0AAX4HIS2"/>